<sequence>MKIIAASIEALAWFENDKPHPLRFKLNGKEFKIEQVIHGAEEKLAGNRMLIFRCQSEINGELRPYEIKYELNTCKWFLWRM</sequence>
<reference evidence="1" key="1">
    <citation type="submission" date="2022-05" db="EMBL/GenBank/DDBJ databases">
        <title>Expanded diversity of anoxic marine methylotrophy in a Black Sea sulfate reducing microorganism.</title>
        <authorList>
            <person name="Fischer P.Q."/>
            <person name="Stams A.J.M."/>
            <person name="Villanueva L."/>
            <person name="Sousa D.Z."/>
        </authorList>
    </citation>
    <scope>NUCLEOTIDE SEQUENCE</scope>
    <source>
        <strain evidence="1">P130</strain>
    </source>
</reference>
<dbReference type="RefSeq" id="WP_252473681.1">
    <property type="nucleotide sequence ID" value="NZ_JAMHFY010000045.1"/>
</dbReference>
<gene>
    <name evidence="1" type="ORF">M8H41_21495</name>
</gene>
<dbReference type="Proteomes" id="UP001176021">
    <property type="component" value="Unassembled WGS sequence"/>
</dbReference>
<organism evidence="1 2">
    <name type="scientific">Desulfosporosinus nitroreducens</name>
    <dbReference type="NCBI Taxonomy" id="2018668"/>
    <lineage>
        <taxon>Bacteria</taxon>
        <taxon>Bacillati</taxon>
        <taxon>Bacillota</taxon>
        <taxon>Clostridia</taxon>
        <taxon>Eubacteriales</taxon>
        <taxon>Desulfitobacteriaceae</taxon>
        <taxon>Desulfosporosinus</taxon>
    </lineage>
</organism>
<proteinExistence type="predicted"/>
<comment type="caution">
    <text evidence="1">The sequence shown here is derived from an EMBL/GenBank/DDBJ whole genome shotgun (WGS) entry which is preliminary data.</text>
</comment>
<protein>
    <recommendedName>
        <fullName evidence="3">WYL domain-containing protein</fullName>
    </recommendedName>
</protein>
<name>A0ABT8QVM3_9FIRM</name>
<accession>A0ABT8QVM3</accession>
<keyword evidence="2" id="KW-1185">Reference proteome</keyword>
<dbReference type="EMBL" id="JAMJEV010000025">
    <property type="protein sequence ID" value="MDO0825396.1"/>
    <property type="molecule type" value="Genomic_DNA"/>
</dbReference>
<evidence type="ECO:0008006" key="3">
    <source>
        <dbReference type="Google" id="ProtNLM"/>
    </source>
</evidence>
<evidence type="ECO:0000313" key="1">
    <source>
        <dbReference type="EMBL" id="MDO0825396.1"/>
    </source>
</evidence>
<evidence type="ECO:0000313" key="2">
    <source>
        <dbReference type="Proteomes" id="UP001176021"/>
    </source>
</evidence>